<evidence type="ECO:0000256" key="2">
    <source>
        <dbReference type="ARBA" id="ARBA00023239"/>
    </source>
</evidence>
<comment type="caution">
    <text evidence="7">The sequence shown here is derived from an EMBL/GenBank/DDBJ whole genome shotgun (WGS) entry which is preliminary data.</text>
</comment>
<dbReference type="Proteomes" id="UP000652354">
    <property type="component" value="Unassembled WGS sequence"/>
</dbReference>
<feature type="binding site" evidence="3">
    <location>
        <position position="347"/>
    </location>
    <ligand>
        <name>CTP</name>
        <dbReference type="ChEBI" id="CHEBI:37563"/>
    </ligand>
</feature>
<accession>A0A919Q3K8</accession>
<feature type="binding site" evidence="3">
    <location>
        <position position="351"/>
    </location>
    <ligand>
        <name>CTP</name>
        <dbReference type="ChEBI" id="CHEBI:37563"/>
    </ligand>
</feature>
<evidence type="ECO:0000256" key="1">
    <source>
        <dbReference type="ARBA" id="ARBA00022793"/>
    </source>
</evidence>
<dbReference type="InterPro" id="IPR036551">
    <property type="entry name" value="Flavin_trans-like"/>
</dbReference>
<protein>
    <recommendedName>
        <fullName evidence="3">Coenzyme A biosynthesis bifunctional protein CoaBC</fullName>
    </recommendedName>
    <alternativeName>
        <fullName evidence="3">DNA/pantothenate metabolism flavoprotein</fullName>
    </alternativeName>
    <alternativeName>
        <fullName evidence="3">Phosphopantothenoylcysteine synthetase/decarboxylase</fullName>
        <shortName evidence="3">PPCS-PPCDC</shortName>
    </alternativeName>
    <domain>
        <recommendedName>
            <fullName evidence="3">Phosphopantothenoylcysteine decarboxylase</fullName>
            <shortName evidence="3">PPC decarboxylase</shortName>
            <shortName evidence="3">PPC-DC</shortName>
            <ecNumber evidence="3">4.1.1.36</ecNumber>
        </recommendedName>
        <alternativeName>
            <fullName evidence="3">CoaC</fullName>
        </alternativeName>
    </domain>
    <domain>
        <recommendedName>
            <fullName evidence="3">Phosphopantothenate--cysteine ligase</fullName>
            <ecNumber evidence="3">6.3.2.5</ecNumber>
        </recommendedName>
        <alternativeName>
            <fullName evidence="3">CoaB</fullName>
        </alternativeName>
        <alternativeName>
            <fullName evidence="3">Phosphopantothenoylcysteine synthetase</fullName>
            <shortName evidence="3">PPC synthetase</shortName>
            <shortName evidence="3">PPC-S</shortName>
        </alternativeName>
    </domain>
</protein>
<comment type="caution">
    <text evidence="3">Lacks conserved residue(s) required for the propagation of feature annotation.</text>
</comment>
<keyword evidence="3 4" id="KW-0288">FMN</keyword>
<dbReference type="EMBL" id="BONR01000002">
    <property type="protein sequence ID" value="GIG54602.1"/>
    <property type="molecule type" value="Genomic_DNA"/>
</dbReference>
<name>A0A919Q3K8_9MICO</name>
<evidence type="ECO:0000313" key="7">
    <source>
        <dbReference type="EMBL" id="GIG54602.1"/>
    </source>
</evidence>
<dbReference type="Pfam" id="PF04127">
    <property type="entry name" value="DFP"/>
    <property type="match status" value="1"/>
</dbReference>
<dbReference type="InterPro" id="IPR007085">
    <property type="entry name" value="DNA/pantothenate-metab_flavo_C"/>
</dbReference>
<dbReference type="Pfam" id="PF02441">
    <property type="entry name" value="Flavoprotein"/>
    <property type="match status" value="1"/>
</dbReference>
<reference evidence="7" key="1">
    <citation type="submission" date="2021-01" db="EMBL/GenBank/DDBJ databases">
        <title>Whole genome shotgun sequence of Demequina activiva NBRC 110675.</title>
        <authorList>
            <person name="Komaki H."/>
            <person name="Tamura T."/>
        </authorList>
    </citation>
    <scope>NUCLEOTIDE SEQUENCE</scope>
    <source>
        <strain evidence="7">NBRC 110675</strain>
    </source>
</reference>
<feature type="domain" description="Flavoprotein" evidence="5">
    <location>
        <begin position="1"/>
        <end position="169"/>
    </location>
</feature>
<dbReference type="InterPro" id="IPR005252">
    <property type="entry name" value="CoaBC"/>
</dbReference>
<keyword evidence="3 4" id="KW-0285">Flavoprotein</keyword>
<feature type="binding site" evidence="3">
    <location>
        <position position="283"/>
    </location>
    <ligand>
        <name>CTP</name>
        <dbReference type="ChEBI" id="CHEBI:37563"/>
    </ligand>
</feature>
<comment type="similarity">
    <text evidence="3 4">In the C-terminal section; belongs to the PPC synthetase family.</text>
</comment>
<dbReference type="Gene3D" id="3.40.50.10300">
    <property type="entry name" value="CoaB-like"/>
    <property type="match status" value="1"/>
</dbReference>
<dbReference type="PANTHER" id="PTHR14359">
    <property type="entry name" value="HOMO-OLIGOMERIC FLAVIN CONTAINING CYS DECARBOXYLASE FAMILY"/>
    <property type="match status" value="1"/>
</dbReference>
<evidence type="ECO:0000256" key="4">
    <source>
        <dbReference type="RuleBase" id="RU364078"/>
    </source>
</evidence>
<evidence type="ECO:0000256" key="3">
    <source>
        <dbReference type="HAMAP-Rule" id="MF_02225"/>
    </source>
</evidence>
<feature type="domain" description="DNA/pantothenate metabolism flavoprotein C-terminal" evidence="6">
    <location>
        <begin position="190"/>
        <end position="403"/>
    </location>
</feature>
<feature type="region of interest" description="Phosphopantothenoylcysteine decarboxylase" evidence="3">
    <location>
        <begin position="1"/>
        <end position="194"/>
    </location>
</feature>
<dbReference type="EC" id="4.1.1.36" evidence="3"/>
<dbReference type="AlphaFoldDB" id="A0A919Q3K8"/>
<keyword evidence="8" id="KW-1185">Reference proteome</keyword>
<comment type="pathway">
    <text evidence="3 4">Cofactor biosynthesis; coenzyme A biosynthesis; CoA from (R)-pantothenate: step 3/5.</text>
</comment>
<dbReference type="GO" id="GO:0046872">
    <property type="term" value="F:metal ion binding"/>
    <property type="evidence" value="ECO:0007669"/>
    <property type="project" value="UniProtKB-KW"/>
</dbReference>
<dbReference type="InterPro" id="IPR003382">
    <property type="entry name" value="Flavoprotein"/>
</dbReference>
<keyword evidence="3" id="KW-0511">Multifunctional enzyme</keyword>
<keyword evidence="2 3" id="KW-0456">Lyase</keyword>
<keyword evidence="1 3" id="KW-0210">Decarboxylase</keyword>
<keyword evidence="3" id="KW-0479">Metal-binding</keyword>
<comment type="pathway">
    <text evidence="3 4">Cofactor biosynthesis; coenzyme A biosynthesis; CoA from (R)-pantothenate: step 2/5.</text>
</comment>
<comment type="function">
    <text evidence="4">Catalyzes two steps in the biosynthesis of coenzyme A. In the first step cysteine is conjugated to 4'-phosphopantothenate to form 4-phosphopantothenoylcysteine, in the latter compound is decarboxylated to form 4'-phosphopantotheine.</text>
</comment>
<comment type="cofactor">
    <cofactor evidence="3">
        <name>FMN</name>
        <dbReference type="ChEBI" id="CHEBI:58210"/>
    </cofactor>
    <text evidence="3">Binds 1 FMN per subunit.</text>
</comment>
<keyword evidence="3" id="KW-0460">Magnesium</keyword>
<dbReference type="NCBIfam" id="TIGR00521">
    <property type="entry name" value="coaBC_dfp"/>
    <property type="match status" value="1"/>
</dbReference>
<dbReference type="GO" id="GO:0015941">
    <property type="term" value="P:pantothenate catabolic process"/>
    <property type="evidence" value="ECO:0007669"/>
    <property type="project" value="InterPro"/>
</dbReference>
<dbReference type="GO" id="GO:0004633">
    <property type="term" value="F:phosphopantothenoylcysteine decarboxylase activity"/>
    <property type="evidence" value="ECO:0007669"/>
    <property type="project" value="UniProtKB-UniRule"/>
</dbReference>
<dbReference type="InterPro" id="IPR035929">
    <property type="entry name" value="CoaB-like_sf"/>
</dbReference>
<comment type="catalytic activity">
    <reaction evidence="3 4">
        <text>(R)-4'-phosphopantothenate + L-cysteine + CTP = N-[(R)-4-phosphopantothenoyl]-L-cysteine + CMP + diphosphate + H(+)</text>
        <dbReference type="Rhea" id="RHEA:19397"/>
        <dbReference type="ChEBI" id="CHEBI:10986"/>
        <dbReference type="ChEBI" id="CHEBI:15378"/>
        <dbReference type="ChEBI" id="CHEBI:33019"/>
        <dbReference type="ChEBI" id="CHEBI:35235"/>
        <dbReference type="ChEBI" id="CHEBI:37563"/>
        <dbReference type="ChEBI" id="CHEBI:59458"/>
        <dbReference type="ChEBI" id="CHEBI:60377"/>
        <dbReference type="EC" id="6.3.2.5"/>
    </reaction>
</comment>
<dbReference type="SUPFAM" id="SSF52507">
    <property type="entry name" value="Homo-oligomeric flavin-containing Cys decarboxylases, HFCD"/>
    <property type="match status" value="1"/>
</dbReference>
<dbReference type="SUPFAM" id="SSF102645">
    <property type="entry name" value="CoaB-like"/>
    <property type="match status" value="1"/>
</dbReference>
<dbReference type="GO" id="GO:0010181">
    <property type="term" value="F:FMN binding"/>
    <property type="evidence" value="ECO:0007669"/>
    <property type="project" value="UniProtKB-UniRule"/>
</dbReference>
<feature type="region of interest" description="Phosphopantothenate--cysteine ligase" evidence="3">
    <location>
        <begin position="195"/>
        <end position="407"/>
    </location>
</feature>
<comment type="function">
    <text evidence="3">Catalyzes two sequential steps in the biosynthesis of coenzyme A. In the first step cysteine is conjugated to 4'-phosphopantothenate to form 4-phosphopantothenoylcysteine. In the second step the latter compound is decarboxylated to form 4'-phosphopantotheine.</text>
</comment>
<dbReference type="PANTHER" id="PTHR14359:SF6">
    <property type="entry name" value="PHOSPHOPANTOTHENOYLCYSTEINE DECARBOXYLASE"/>
    <property type="match status" value="1"/>
</dbReference>
<evidence type="ECO:0000313" key="8">
    <source>
        <dbReference type="Proteomes" id="UP000652354"/>
    </source>
</evidence>
<dbReference type="HAMAP" id="MF_02225">
    <property type="entry name" value="CoaBC"/>
    <property type="match status" value="1"/>
</dbReference>
<keyword evidence="3 4" id="KW-0436">Ligase</keyword>
<organism evidence="7 8">
    <name type="scientific">Demequina activiva</name>
    <dbReference type="NCBI Taxonomy" id="1582364"/>
    <lineage>
        <taxon>Bacteria</taxon>
        <taxon>Bacillati</taxon>
        <taxon>Actinomycetota</taxon>
        <taxon>Actinomycetes</taxon>
        <taxon>Micrococcales</taxon>
        <taxon>Demequinaceae</taxon>
        <taxon>Demequina</taxon>
    </lineage>
</organism>
<feature type="binding site" evidence="3">
    <location>
        <position position="293"/>
    </location>
    <ligand>
        <name>CTP</name>
        <dbReference type="ChEBI" id="CHEBI:37563"/>
    </ligand>
</feature>
<proteinExistence type="inferred from homology"/>
<comment type="similarity">
    <text evidence="3 4">In the N-terminal section; belongs to the HFCD (homo-oligomeric flavin containing Cys decarboxylase) superfamily.</text>
</comment>
<dbReference type="GO" id="GO:0071513">
    <property type="term" value="C:phosphopantothenoylcysteine decarboxylase complex"/>
    <property type="evidence" value="ECO:0007669"/>
    <property type="project" value="TreeGrafter"/>
</dbReference>
<dbReference type="GO" id="GO:0004632">
    <property type="term" value="F:phosphopantothenate--cysteine ligase activity"/>
    <property type="evidence" value="ECO:0007669"/>
    <property type="project" value="UniProtKB-UniRule"/>
</dbReference>
<evidence type="ECO:0000259" key="5">
    <source>
        <dbReference type="Pfam" id="PF02441"/>
    </source>
</evidence>
<feature type="binding site" evidence="3">
    <location>
        <position position="329"/>
    </location>
    <ligand>
        <name>CTP</name>
        <dbReference type="ChEBI" id="CHEBI:37563"/>
    </ligand>
</feature>
<gene>
    <name evidence="3" type="primary">coaBC</name>
    <name evidence="7" type="ORF">Dac01nite_13540</name>
</gene>
<dbReference type="GO" id="GO:0015937">
    <property type="term" value="P:coenzyme A biosynthetic process"/>
    <property type="evidence" value="ECO:0007669"/>
    <property type="project" value="UniProtKB-UniRule"/>
</dbReference>
<dbReference type="Gene3D" id="3.40.50.1950">
    <property type="entry name" value="Flavin prenyltransferase-like"/>
    <property type="match status" value="1"/>
</dbReference>
<evidence type="ECO:0000259" key="6">
    <source>
        <dbReference type="Pfam" id="PF04127"/>
    </source>
</evidence>
<comment type="cofactor">
    <cofactor evidence="3">
        <name>Mg(2+)</name>
        <dbReference type="ChEBI" id="CHEBI:18420"/>
    </cofactor>
</comment>
<sequence>MRVLLGVTGGIAAYKVALVLRRLVEDGHSVRVVPTASSLNFVGRATWEALSGHPAPTETFEDVPSVAHVRLGQAADVVLVAPATADFLASMAAGSARDLLGNALLATEAPVVVAPAMHTEMWNDAATLANVATLRSRGVHVIDPAVGRLTGPDSGPGRLPEPEALVEALYSVASGAGLALDAPSGPWGDLAGRRLVVSAGGTREPIDAVRFLGNRSSGLQGFALAEAARERGASVTVVAAHVALPLGEGIARVEVSTADELDAAMRDAAADADIVIMAAAVADYRPASAAATKLKKSGDAGLTLELVQTADVLAGLVAARRPGQVVVGFAAETGDDSGSVIEHGAAKARRKGADLLVVNEVGEGLGFGAASNTVVMLDSSGSPVGEASGSKLAVAHAVLDAAAARLD</sequence>
<dbReference type="EC" id="6.3.2.5" evidence="3"/>
<dbReference type="RefSeq" id="WP_203654819.1">
    <property type="nucleotide sequence ID" value="NZ_BONR01000002.1"/>
</dbReference>
<comment type="catalytic activity">
    <reaction evidence="3 4">
        <text>N-[(R)-4-phosphopantothenoyl]-L-cysteine + H(+) = (R)-4'-phosphopantetheine + CO2</text>
        <dbReference type="Rhea" id="RHEA:16793"/>
        <dbReference type="ChEBI" id="CHEBI:15378"/>
        <dbReference type="ChEBI" id="CHEBI:16526"/>
        <dbReference type="ChEBI" id="CHEBI:59458"/>
        <dbReference type="ChEBI" id="CHEBI:61723"/>
        <dbReference type="EC" id="4.1.1.36"/>
    </reaction>
</comment>